<evidence type="ECO:0000313" key="3">
    <source>
        <dbReference type="EMBL" id="MCX2698586.1"/>
    </source>
</evidence>
<proteinExistence type="predicted"/>
<dbReference type="SUPFAM" id="SSF51905">
    <property type="entry name" value="FAD/NAD(P)-binding domain"/>
    <property type="match status" value="1"/>
</dbReference>
<dbReference type="PANTHER" id="PTHR13847">
    <property type="entry name" value="SARCOSINE DEHYDROGENASE-RELATED"/>
    <property type="match status" value="1"/>
</dbReference>
<dbReference type="Gene3D" id="3.30.9.10">
    <property type="entry name" value="D-Amino Acid Oxidase, subunit A, domain 2"/>
    <property type="match status" value="2"/>
</dbReference>
<sequence length="460" mass="50590">MANQIDQADIAIIGAGNVGIAVAYYLSRKHGFKNVVLVDSRDPMSLTSAQSGENYRNWWPHPIMTQFTNDGIRLLEEIATETDNRINMTRRGYALVTRNYKPDNLIEDLYRGYGTEAEGLIRFHEGAGDHPSYRPATTADWRDAPDGVDVLCDKSHIQHLFPAYEPDIATVLHVRRGGSISGQQLGQFMLEFIKENGGRLVRGEVTGIERGSQFDLAIKTESGVSTLKADRIVNAAGPFIEDISKLLGEELNVSCIYQQKIAFEDHLGIVPRNLPFTIDLDGQKIAWTDEEREILAEDPATAHLIGDMPGAIHCRPDGAENGKWIKLGWAINHAHSDPHGAEPIDQHFPDILLRAASRLQPGLSNYVGHLPRNSHHYGGYYTTTRENWPLIGPMLNTPGAFIAGALSGFGTMASCISGLICADQVAGAPTVEYASKLSPSRYQDKEIMTELEALNNGGHL</sequence>
<organism evidence="3 4">
    <name type="scientific">Ochrobactrum chromiisoli</name>
    <dbReference type="NCBI Taxonomy" id="2993941"/>
    <lineage>
        <taxon>Bacteria</taxon>
        <taxon>Pseudomonadati</taxon>
        <taxon>Pseudomonadota</taxon>
        <taxon>Alphaproteobacteria</taxon>
        <taxon>Hyphomicrobiales</taxon>
        <taxon>Brucellaceae</taxon>
        <taxon>Brucella/Ochrobactrum group</taxon>
        <taxon>Ochrobactrum</taxon>
    </lineage>
</organism>
<dbReference type="EMBL" id="JAPHAV010000012">
    <property type="protein sequence ID" value="MCX2698586.1"/>
    <property type="molecule type" value="Genomic_DNA"/>
</dbReference>
<keyword evidence="4" id="KW-1185">Reference proteome</keyword>
<name>A0ABT3QSI5_9HYPH</name>
<dbReference type="Proteomes" id="UP001301216">
    <property type="component" value="Unassembled WGS sequence"/>
</dbReference>
<keyword evidence="1" id="KW-0560">Oxidoreductase</keyword>
<reference evidence="3 4" key="1">
    <citation type="submission" date="2022-11" db="EMBL/GenBank/DDBJ databases">
        <title>Brucella sp. YY2X, whole genome shotgun sequencing project.</title>
        <authorList>
            <person name="Yang Y."/>
        </authorList>
    </citation>
    <scope>NUCLEOTIDE SEQUENCE [LARGE SCALE GENOMIC DNA]</scope>
    <source>
        <strain evidence="3 4">YY2X</strain>
    </source>
</reference>
<protein>
    <submittedName>
        <fullName evidence="3">FAD-binding oxidoreductase</fullName>
    </submittedName>
</protein>
<dbReference type="Gene3D" id="3.50.50.60">
    <property type="entry name" value="FAD/NAD(P)-binding domain"/>
    <property type="match status" value="2"/>
</dbReference>
<evidence type="ECO:0000313" key="4">
    <source>
        <dbReference type="Proteomes" id="UP001301216"/>
    </source>
</evidence>
<feature type="domain" description="FAD dependent oxidoreductase" evidence="2">
    <location>
        <begin position="9"/>
        <end position="423"/>
    </location>
</feature>
<dbReference type="InterPro" id="IPR036188">
    <property type="entry name" value="FAD/NAD-bd_sf"/>
</dbReference>
<dbReference type="RefSeq" id="WP_113533314.1">
    <property type="nucleotide sequence ID" value="NZ_JAPHAV010000012.1"/>
</dbReference>
<comment type="caution">
    <text evidence="3">The sequence shown here is derived from an EMBL/GenBank/DDBJ whole genome shotgun (WGS) entry which is preliminary data.</text>
</comment>
<evidence type="ECO:0000259" key="2">
    <source>
        <dbReference type="Pfam" id="PF01266"/>
    </source>
</evidence>
<dbReference type="PANTHER" id="PTHR13847:SF287">
    <property type="entry name" value="FAD-DEPENDENT OXIDOREDUCTASE DOMAIN-CONTAINING PROTEIN 1"/>
    <property type="match status" value="1"/>
</dbReference>
<gene>
    <name evidence="3" type="ORF">OPR82_17800</name>
</gene>
<evidence type="ECO:0000256" key="1">
    <source>
        <dbReference type="ARBA" id="ARBA00023002"/>
    </source>
</evidence>
<dbReference type="Pfam" id="PF01266">
    <property type="entry name" value="DAO"/>
    <property type="match status" value="1"/>
</dbReference>
<accession>A0ABT3QSI5</accession>
<dbReference type="InterPro" id="IPR006076">
    <property type="entry name" value="FAD-dep_OxRdtase"/>
</dbReference>